<evidence type="ECO:0000256" key="1">
    <source>
        <dbReference type="ARBA" id="ARBA00007806"/>
    </source>
</evidence>
<dbReference type="Pfam" id="PF21365">
    <property type="entry name" value="Glyco_hydro_31_3rd"/>
    <property type="match status" value="1"/>
</dbReference>
<dbReference type="SUPFAM" id="SSF51445">
    <property type="entry name" value="(Trans)glycosidases"/>
    <property type="match status" value="1"/>
</dbReference>
<reference evidence="7" key="1">
    <citation type="submission" date="2023-02" db="EMBL/GenBank/DDBJ databases">
        <title>Genome of Flavobacteriaceae gen. nov. sp. strain F89.</title>
        <authorList>
            <person name="Wang Y."/>
        </authorList>
    </citation>
    <scope>NUCLEOTIDE SEQUENCE</scope>
    <source>
        <strain evidence="7">F89</strain>
    </source>
</reference>
<dbReference type="CDD" id="cd06592">
    <property type="entry name" value="GH31_NET37"/>
    <property type="match status" value="1"/>
</dbReference>
<evidence type="ECO:0000259" key="5">
    <source>
        <dbReference type="Pfam" id="PF01055"/>
    </source>
</evidence>
<keyword evidence="8" id="KW-1185">Reference proteome</keyword>
<evidence type="ECO:0000256" key="3">
    <source>
        <dbReference type="ARBA" id="ARBA00023295"/>
    </source>
</evidence>
<dbReference type="SUPFAM" id="SSF51011">
    <property type="entry name" value="Glycosyl hydrolase domain"/>
    <property type="match status" value="1"/>
</dbReference>
<dbReference type="Gene3D" id="2.60.40.1180">
    <property type="entry name" value="Golgi alpha-mannosidase II"/>
    <property type="match status" value="1"/>
</dbReference>
<evidence type="ECO:0000256" key="2">
    <source>
        <dbReference type="ARBA" id="ARBA00022801"/>
    </source>
</evidence>
<evidence type="ECO:0000256" key="4">
    <source>
        <dbReference type="RuleBase" id="RU361185"/>
    </source>
</evidence>
<gene>
    <name evidence="7" type="ORF">K8352_12920</name>
</gene>
<dbReference type="Gene3D" id="3.20.20.80">
    <property type="entry name" value="Glycosidases"/>
    <property type="match status" value="1"/>
</dbReference>
<keyword evidence="3 4" id="KW-0326">Glycosidase</keyword>
<dbReference type="InterPro" id="IPR000322">
    <property type="entry name" value="Glyco_hydro_31_TIM"/>
</dbReference>
<dbReference type="PANTHER" id="PTHR43053:SF4">
    <property type="entry name" value="MYOGENESIS-REGULATING GLYCOSIDASE"/>
    <property type="match status" value="1"/>
</dbReference>
<comment type="caution">
    <text evidence="7">The sequence shown here is derived from an EMBL/GenBank/DDBJ whole genome shotgun (WGS) entry which is preliminary data.</text>
</comment>
<feature type="domain" description="Glycosyl hydrolase family 31 C-terminal" evidence="6">
    <location>
        <begin position="473"/>
        <end position="553"/>
    </location>
</feature>
<organism evidence="7 8">
    <name type="scientific">Cerina litoralis</name>
    <dbReference type="NCBI Taxonomy" id="2874477"/>
    <lineage>
        <taxon>Bacteria</taxon>
        <taxon>Pseudomonadati</taxon>
        <taxon>Bacteroidota</taxon>
        <taxon>Flavobacteriia</taxon>
        <taxon>Flavobacteriales</taxon>
        <taxon>Flavobacteriaceae</taxon>
        <taxon>Cerina</taxon>
    </lineage>
</organism>
<comment type="similarity">
    <text evidence="1 4">Belongs to the glycosyl hydrolase 31 family.</text>
</comment>
<name>A0AAE3JQ25_9FLAO</name>
<accession>A0AAE3JQ25</accession>
<evidence type="ECO:0000313" key="7">
    <source>
        <dbReference type="EMBL" id="MCG2461656.1"/>
    </source>
</evidence>
<dbReference type="EMBL" id="JAIRBC010000018">
    <property type="protein sequence ID" value="MCG2461656.1"/>
    <property type="molecule type" value="Genomic_DNA"/>
</dbReference>
<evidence type="ECO:0000259" key="6">
    <source>
        <dbReference type="Pfam" id="PF21365"/>
    </source>
</evidence>
<evidence type="ECO:0000313" key="8">
    <source>
        <dbReference type="Proteomes" id="UP001200642"/>
    </source>
</evidence>
<dbReference type="Pfam" id="PF01055">
    <property type="entry name" value="Glyco_hydro_31_2nd"/>
    <property type="match status" value="1"/>
</dbReference>
<dbReference type="InterPro" id="IPR050985">
    <property type="entry name" value="Alpha-glycosidase_related"/>
</dbReference>
<dbReference type="GO" id="GO:0005975">
    <property type="term" value="P:carbohydrate metabolic process"/>
    <property type="evidence" value="ECO:0007669"/>
    <property type="project" value="InterPro"/>
</dbReference>
<dbReference type="AlphaFoldDB" id="A0AAE3JQ25"/>
<feature type="domain" description="Glycoside hydrolase family 31 TIM barrel" evidence="5">
    <location>
        <begin position="161"/>
        <end position="457"/>
    </location>
</feature>
<keyword evidence="2 4" id="KW-0378">Hydrolase</keyword>
<dbReference type="InterPro" id="IPR048395">
    <property type="entry name" value="Glyco_hydro_31_C"/>
</dbReference>
<proteinExistence type="inferred from homology"/>
<dbReference type="RefSeq" id="WP_317902799.1">
    <property type="nucleotide sequence ID" value="NZ_JAIRBC010000018.1"/>
</dbReference>
<dbReference type="InterPro" id="IPR013780">
    <property type="entry name" value="Glyco_hydro_b"/>
</dbReference>
<protein>
    <submittedName>
        <fullName evidence="7">Glycoside hydrolase family 31 protein</fullName>
    </submittedName>
</protein>
<dbReference type="PANTHER" id="PTHR43053">
    <property type="entry name" value="GLYCOSIDASE FAMILY 31"/>
    <property type="match status" value="1"/>
</dbReference>
<sequence length="554" mass="62634">MTNTQLFIRRIIIFQITIVMVSCTGTGQSGKNALETHPMAIQVAANEKWWAGITADGHLMPLNARYSHDFIGDDKGNQIQPLLLSSKGNVIWSEQPFSFKFTKDTILIDTAIGKIVNKNVGQTLKAAYQYSSKTFFPPSGTMPDQMLFTAPQYNTWIELVYNQNQKDILKYAHGIINNGFPPGVLMIDDTWQEDYGKWNWHPGRFPHPKEMMDELHQLGFKVMLWMCPFVSPDSDVYRDLASKGAFLVTDNDQNSQSDVPQKDSRGSLKPEMVTWWNGVSAVLDLSNPVAVDWFKSQLEGLSKNYGVDGFKFDAGDTQFYRKGSSFGNVSSNEQSLLYGKIGLDYPFNEYRAMWKMGGQPLGERLRDKSHSWEDLRKLVPQMILEGLMGYYFSCPDMIGGGEFTSFLEGAELDQELIVRSAQCHALMPMMQFSVAPWRILDEDHLKAVKEAVELRSKYKEVILGLAKEAARTGEPILRSMEYEYPDQGYETVNDQFMMGDKLLIAPVLVKGQLQKEISIPSGVWKSLQGDLVEGPKKIKVEVGLNDLPIYAKQE</sequence>
<dbReference type="GO" id="GO:0004553">
    <property type="term" value="F:hydrolase activity, hydrolyzing O-glycosyl compounds"/>
    <property type="evidence" value="ECO:0007669"/>
    <property type="project" value="InterPro"/>
</dbReference>
<dbReference type="Proteomes" id="UP001200642">
    <property type="component" value="Unassembled WGS sequence"/>
</dbReference>
<dbReference type="InterPro" id="IPR017853">
    <property type="entry name" value="GH"/>
</dbReference>